<protein>
    <submittedName>
        <fullName evidence="7">Na/Pi cotransporter family protein</fullName>
    </submittedName>
</protein>
<feature type="transmembrane region" description="Helical" evidence="6">
    <location>
        <begin position="274"/>
        <end position="294"/>
    </location>
</feature>
<feature type="transmembrane region" description="Helical" evidence="6">
    <location>
        <begin position="100"/>
        <end position="121"/>
    </location>
</feature>
<dbReference type="PANTHER" id="PTHR10010:SF46">
    <property type="entry name" value="SODIUM-DEPENDENT PHOSPHATE TRANSPORT PROTEIN 2B"/>
    <property type="match status" value="1"/>
</dbReference>
<dbReference type="Pfam" id="PF02690">
    <property type="entry name" value="Na_Pi_cotrans"/>
    <property type="match status" value="2"/>
</dbReference>
<evidence type="ECO:0000256" key="4">
    <source>
        <dbReference type="ARBA" id="ARBA00022989"/>
    </source>
</evidence>
<dbReference type="InterPro" id="IPR003841">
    <property type="entry name" value="Na/Pi_transpt"/>
</dbReference>
<dbReference type="RefSeq" id="WP_067849514.1">
    <property type="nucleotide sequence ID" value="NZ_JADPKZ010000042.1"/>
</dbReference>
<feature type="transmembrane region" description="Helical" evidence="6">
    <location>
        <begin position="210"/>
        <end position="231"/>
    </location>
</feature>
<keyword evidence="2" id="KW-1003">Cell membrane</keyword>
<evidence type="ECO:0000256" key="3">
    <source>
        <dbReference type="ARBA" id="ARBA00022692"/>
    </source>
</evidence>
<name>A0ABS0F4M4_9BACL</name>
<keyword evidence="4 6" id="KW-1133">Transmembrane helix</keyword>
<evidence type="ECO:0000313" key="7">
    <source>
        <dbReference type="EMBL" id="MBF8378255.1"/>
    </source>
</evidence>
<feature type="transmembrane region" description="Helical" evidence="6">
    <location>
        <begin position="64"/>
        <end position="88"/>
    </location>
</feature>
<evidence type="ECO:0000313" key="8">
    <source>
        <dbReference type="Proteomes" id="UP000642910"/>
    </source>
</evidence>
<reference evidence="7 8" key="1">
    <citation type="submission" date="2020-11" db="EMBL/GenBank/DDBJ databases">
        <title>Genomic insight of Alicyclobacillus mali FL 18 reveals a new arsenic-resistant strain, with potential in environmental biotechnology.</title>
        <authorList>
            <person name="Fiorentino G."/>
            <person name="Gallo G."/>
            <person name="Aulitto M."/>
        </authorList>
    </citation>
    <scope>NUCLEOTIDE SEQUENCE [LARGE SCALE GENOMIC DNA]</scope>
    <source>
        <strain evidence="7 8">FL 18</strain>
    </source>
</reference>
<dbReference type="NCBIfam" id="NF037997">
    <property type="entry name" value="Na_Pi_symport"/>
    <property type="match status" value="1"/>
</dbReference>
<evidence type="ECO:0000256" key="6">
    <source>
        <dbReference type="SAM" id="Phobius"/>
    </source>
</evidence>
<keyword evidence="3 6" id="KW-0812">Transmembrane</keyword>
<keyword evidence="8" id="KW-1185">Reference proteome</keyword>
<proteinExistence type="predicted"/>
<organism evidence="7 8">
    <name type="scientific">Alicyclobacillus mali</name>
    <name type="common">ex Roth et al. 2021</name>
    <dbReference type="NCBI Taxonomy" id="1123961"/>
    <lineage>
        <taxon>Bacteria</taxon>
        <taxon>Bacillati</taxon>
        <taxon>Bacillota</taxon>
        <taxon>Bacilli</taxon>
        <taxon>Bacillales</taxon>
        <taxon>Alicyclobacillaceae</taxon>
        <taxon>Alicyclobacillus</taxon>
    </lineage>
</organism>
<evidence type="ECO:0000256" key="1">
    <source>
        <dbReference type="ARBA" id="ARBA00004651"/>
    </source>
</evidence>
<feature type="transmembrane region" description="Helical" evidence="6">
    <location>
        <begin position="243"/>
        <end position="268"/>
    </location>
</feature>
<dbReference type="EMBL" id="JADPKZ010000042">
    <property type="protein sequence ID" value="MBF8378255.1"/>
    <property type="molecule type" value="Genomic_DNA"/>
</dbReference>
<evidence type="ECO:0000256" key="2">
    <source>
        <dbReference type="ARBA" id="ARBA00022475"/>
    </source>
</evidence>
<keyword evidence="5 6" id="KW-0472">Membrane</keyword>
<dbReference type="PANTHER" id="PTHR10010">
    <property type="entry name" value="SOLUTE CARRIER FAMILY 34 SODIUM PHOSPHATE , MEMBER 2-RELATED"/>
    <property type="match status" value="1"/>
</dbReference>
<sequence length="311" mass="31660">MITHIFATALALVAFLGGLRLMRSGFERMAEGRLARLIRTAASTPTRGMVTGAVSTALLQSSGAVTAITVGLVAAGSLDFASGLGLVLGANVGTTITPQLLNLNLWGIVLPALAAGLALSLHPRLKHRPLGEGLVGFSCIFIALQALTSALRPLAMAPFFHQALAGAGRNILLASLAGCALSALVQSSTATTVIAMALVGGHMIPLEGGIAISLGANIGTCLTSVIAAIGTPRPAQRIALAHVLLNTMGVAAFLPILHPFASAVSLASASPAQAVANANTAFNAICTLAAWPFVRQFARLLTWMLPDPRTA</sequence>
<dbReference type="Proteomes" id="UP000642910">
    <property type="component" value="Unassembled WGS sequence"/>
</dbReference>
<feature type="transmembrane region" description="Helical" evidence="6">
    <location>
        <begin position="171"/>
        <end position="198"/>
    </location>
</feature>
<gene>
    <name evidence="7" type="ORF">IW967_10320</name>
</gene>
<accession>A0ABS0F4M4</accession>
<feature type="transmembrane region" description="Helical" evidence="6">
    <location>
        <begin position="133"/>
        <end position="151"/>
    </location>
</feature>
<evidence type="ECO:0000256" key="5">
    <source>
        <dbReference type="ARBA" id="ARBA00023136"/>
    </source>
</evidence>
<comment type="caution">
    <text evidence="7">The sequence shown here is derived from an EMBL/GenBank/DDBJ whole genome shotgun (WGS) entry which is preliminary data.</text>
</comment>
<comment type="subcellular location">
    <subcellularLocation>
        <location evidence="1">Cell membrane</location>
        <topology evidence="1">Multi-pass membrane protein</topology>
    </subcellularLocation>
</comment>